<comment type="caution">
    <text evidence="1">The sequence shown here is derived from an EMBL/GenBank/DDBJ whole genome shotgun (WGS) entry which is preliminary data.</text>
</comment>
<dbReference type="EMBL" id="NMWU01000008">
    <property type="protein sequence ID" value="PLS31628.1"/>
    <property type="molecule type" value="Genomic_DNA"/>
</dbReference>
<evidence type="ECO:0000313" key="2">
    <source>
        <dbReference type="Proteomes" id="UP000235050"/>
    </source>
</evidence>
<gene>
    <name evidence="1" type="ORF">Uis1B_0620</name>
</gene>
<dbReference type="Proteomes" id="UP000235050">
    <property type="component" value="Unassembled WGS sequence"/>
</dbReference>
<evidence type="ECO:0000313" key="1">
    <source>
        <dbReference type="EMBL" id="PLS31628.1"/>
    </source>
</evidence>
<name>A0A2N5JBP6_9BIFI</name>
<dbReference type="AlphaFoldDB" id="A0A2N5JBP6"/>
<dbReference type="RefSeq" id="WP_101615487.1">
    <property type="nucleotide sequence ID" value="NZ_NMWU01000008.1"/>
</dbReference>
<accession>A0A2N5JBP6</accession>
<proteinExistence type="predicted"/>
<keyword evidence="2" id="KW-1185">Reference proteome</keyword>
<organism evidence="1 2">
    <name type="scientific">Bifidobacterium margollesii</name>
    <dbReference type="NCBI Taxonomy" id="2020964"/>
    <lineage>
        <taxon>Bacteria</taxon>
        <taxon>Bacillati</taxon>
        <taxon>Actinomycetota</taxon>
        <taxon>Actinomycetes</taxon>
        <taxon>Bifidobacteriales</taxon>
        <taxon>Bifidobacteriaceae</taxon>
        <taxon>Bifidobacterium</taxon>
    </lineage>
</organism>
<reference evidence="1 2" key="1">
    <citation type="submission" date="2017-07" db="EMBL/GenBank/DDBJ databases">
        <title>Bifidobacterium novel species.</title>
        <authorList>
            <person name="Lugli G.A."/>
            <person name="Milani C."/>
            <person name="Duranti S."/>
            <person name="Mangifesta M."/>
        </authorList>
    </citation>
    <scope>NUCLEOTIDE SEQUENCE [LARGE SCALE GENOMIC DNA]</scope>
    <source>
        <strain evidence="2">Uis1B</strain>
    </source>
</reference>
<protein>
    <submittedName>
        <fullName evidence="1">Uncharacterized protein</fullName>
    </submittedName>
</protein>
<sequence>MIIDELADLVESVDPGPRGAKGEKGDRGLPGVNAVPADRAVGEYLAAQDTKSHAALHALDGSKGPVLAYDTVADLLASGLESGSLAVTKGYHAAGDGGAGLYRIMDAKPSGRWWAETMKSGRVAVLDPLDQGFNLIWTGRTSVNEMVAAYADVFGADVRPGRIWLPAPNELNPASITLKKDDPTDPDGDGNVTEAIYWHVTDTIVFDNRLNFHTVDITGGLCADDTVGSVIRIGPENNTNVTYAKPEDINFHLHLIRGTGAKKPDGTIGHPACGVEVVGGTRIMFHGQLDLDFVAVGVIVGGLNQFAMGAEPVFDYLSIGNVYECGIRVTSGPRITDAAGKPDPDRETLRANTLTRLLADRIYIQACHWTMSQSMPIIDLSGHVDTINIHSLVAQRHTGEPIAWLIYSHDLLQMVKDAHIGTLHVDRSTWQGGTLLCLQYTGLRIDQCYIGIDSRANDASLMNVELRVMDPSSWIDIGRLTGNLTKLAWPNTVPGMISYSYGTDLTGFDASNTPNHVRVNGVNLNGPMALPGLIGLYQGDKIVVTMPDKTMRYAGVDKLN</sequence>